<dbReference type="FunFam" id="3.30.160.60:FF:000299">
    <property type="entry name" value="Zinc finger protein 593"/>
    <property type="match status" value="1"/>
</dbReference>
<keyword evidence="3" id="KW-0963">Cytoplasm</keyword>
<evidence type="ECO:0000256" key="5">
    <source>
        <dbReference type="ARBA" id="ARBA00022723"/>
    </source>
</evidence>
<dbReference type="OrthoDB" id="24683at2759"/>
<dbReference type="GO" id="GO:0042254">
    <property type="term" value="P:ribosome biogenesis"/>
    <property type="evidence" value="ECO:0007669"/>
    <property type="project" value="UniProtKB-KW"/>
</dbReference>
<dbReference type="InterPro" id="IPR036236">
    <property type="entry name" value="Znf_C2H2_sf"/>
</dbReference>
<gene>
    <name evidence="13" type="ORF">J8273_0108</name>
</gene>
<dbReference type="GO" id="GO:0043021">
    <property type="term" value="F:ribonucleoprotein complex binding"/>
    <property type="evidence" value="ECO:0007669"/>
    <property type="project" value="UniProtKB-ARBA"/>
</dbReference>
<dbReference type="Gene3D" id="3.30.160.60">
    <property type="entry name" value="Classic Zinc Finger"/>
    <property type="match status" value="1"/>
</dbReference>
<keyword evidence="4" id="KW-0690">Ribosome biogenesis</keyword>
<dbReference type="GO" id="GO:0003676">
    <property type="term" value="F:nucleic acid binding"/>
    <property type="evidence" value="ECO:0007669"/>
    <property type="project" value="InterPro"/>
</dbReference>
<feature type="domain" description="C2H2-type" evidence="12">
    <location>
        <begin position="57"/>
        <end position="86"/>
    </location>
</feature>
<feature type="compositionally biased region" description="Basic residues" evidence="11">
    <location>
        <begin position="7"/>
        <end position="23"/>
    </location>
</feature>
<dbReference type="Pfam" id="PF12171">
    <property type="entry name" value="zf-C2H2_jaz"/>
    <property type="match status" value="1"/>
</dbReference>
<reference evidence="13" key="1">
    <citation type="submission" date="2021-05" db="EMBL/GenBank/DDBJ databases">
        <title>A free-living protist that lacks canonical eukaryotic 1 DNA replication and segregation systems.</title>
        <authorList>
            <person name="Salas-Leiva D.E."/>
            <person name="Tromer E.C."/>
            <person name="Curtis B.A."/>
            <person name="Jerlstrom-Hultqvist J."/>
            <person name="Kolisko M."/>
            <person name="Yi Z."/>
            <person name="Salas-Leiva J.S."/>
            <person name="Gallot-Lavallee L."/>
            <person name="Kops G.J.P.L."/>
            <person name="Archibald J.M."/>
            <person name="Simpson A.G.B."/>
            <person name="Roger A.J."/>
        </authorList>
    </citation>
    <scope>NUCLEOTIDE SEQUENCE</scope>
    <source>
        <strain evidence="13">BICM</strain>
    </source>
</reference>
<keyword evidence="8" id="KW-0539">Nucleus</keyword>
<evidence type="ECO:0000256" key="4">
    <source>
        <dbReference type="ARBA" id="ARBA00022517"/>
    </source>
</evidence>
<evidence type="ECO:0000313" key="14">
    <source>
        <dbReference type="Proteomes" id="UP000717585"/>
    </source>
</evidence>
<dbReference type="SUPFAM" id="SSF57667">
    <property type="entry name" value="beta-beta-alpha zinc fingers"/>
    <property type="match status" value="1"/>
</dbReference>
<keyword evidence="6 10" id="KW-0863">Zinc-finger</keyword>
<proteinExistence type="inferred from homology"/>
<dbReference type="PROSITE" id="PS50157">
    <property type="entry name" value="ZINC_FINGER_C2H2_2"/>
    <property type="match status" value="1"/>
</dbReference>
<evidence type="ECO:0000256" key="11">
    <source>
        <dbReference type="SAM" id="MobiDB-lite"/>
    </source>
</evidence>
<evidence type="ECO:0000256" key="2">
    <source>
        <dbReference type="ARBA" id="ARBA00004496"/>
    </source>
</evidence>
<dbReference type="PANTHER" id="PTHR46095:SF1">
    <property type="entry name" value="ZINC FINGER PROTEIN 593"/>
    <property type="match status" value="1"/>
</dbReference>
<comment type="subcellular location">
    <subcellularLocation>
        <location evidence="2">Cytoplasm</location>
    </subcellularLocation>
    <subcellularLocation>
        <location evidence="1">Nucleus</location>
    </subcellularLocation>
</comment>
<organism evidence="13 14">
    <name type="scientific">Carpediemonas membranifera</name>
    <dbReference type="NCBI Taxonomy" id="201153"/>
    <lineage>
        <taxon>Eukaryota</taxon>
        <taxon>Metamonada</taxon>
        <taxon>Carpediemonas-like organisms</taxon>
        <taxon>Carpediemonas</taxon>
    </lineage>
</organism>
<protein>
    <submittedName>
        <fullName evidence="13">Zinc finger protein</fullName>
    </submittedName>
</protein>
<accession>A0A8J6E2Y3</accession>
<dbReference type="EMBL" id="JAHDYR010000012">
    <property type="protein sequence ID" value="KAG9394901.1"/>
    <property type="molecule type" value="Genomic_DNA"/>
</dbReference>
<name>A0A8J6E2Y3_9EUKA</name>
<comment type="similarity">
    <text evidence="9">Belongs to the ZNF593/BUD20 C2H2-type zinc-finger protein family.</text>
</comment>
<comment type="caution">
    <text evidence="13">The sequence shown here is derived from an EMBL/GenBank/DDBJ whole genome shotgun (WGS) entry which is preliminary data.</text>
</comment>
<dbReference type="InterPro" id="IPR051879">
    <property type="entry name" value="C2H2-ZF_Maturation_Protein"/>
</dbReference>
<dbReference type="GO" id="GO:0005634">
    <property type="term" value="C:nucleus"/>
    <property type="evidence" value="ECO:0007669"/>
    <property type="project" value="UniProtKB-SubCell"/>
</dbReference>
<evidence type="ECO:0000256" key="10">
    <source>
        <dbReference type="PROSITE-ProRule" id="PRU00042"/>
    </source>
</evidence>
<dbReference type="InterPro" id="IPR003604">
    <property type="entry name" value="Matrin/U1-like-C_Znf_C2H2"/>
</dbReference>
<dbReference type="SMART" id="SM00451">
    <property type="entry name" value="ZnF_U1"/>
    <property type="match status" value="1"/>
</dbReference>
<sequence>MGYNVSYKRKGGSKSKKSSTKRRVKDLDEIHNIDPVKQAEKLSRAIIDDELPGGGQFYCLQCDRHFINMNSLVAHNKSKVHKKRVKELKEAPYTEADANAAAGRGTSDYGMDRVNKAEGDEAM</sequence>
<feature type="region of interest" description="Disordered" evidence="11">
    <location>
        <begin position="97"/>
        <end position="123"/>
    </location>
</feature>
<evidence type="ECO:0000256" key="3">
    <source>
        <dbReference type="ARBA" id="ARBA00022490"/>
    </source>
</evidence>
<feature type="compositionally biased region" description="Basic and acidic residues" evidence="11">
    <location>
        <begin position="110"/>
        <end position="123"/>
    </location>
</feature>
<evidence type="ECO:0000256" key="1">
    <source>
        <dbReference type="ARBA" id="ARBA00004123"/>
    </source>
</evidence>
<dbReference type="PANTHER" id="PTHR46095">
    <property type="entry name" value="ZINC FINGER PROTEIN 593"/>
    <property type="match status" value="1"/>
</dbReference>
<dbReference type="GO" id="GO:0008270">
    <property type="term" value="F:zinc ion binding"/>
    <property type="evidence" value="ECO:0007669"/>
    <property type="project" value="UniProtKB-KW"/>
</dbReference>
<evidence type="ECO:0000256" key="7">
    <source>
        <dbReference type="ARBA" id="ARBA00022833"/>
    </source>
</evidence>
<dbReference type="AlphaFoldDB" id="A0A8J6E2Y3"/>
<evidence type="ECO:0000259" key="12">
    <source>
        <dbReference type="PROSITE" id="PS50157"/>
    </source>
</evidence>
<dbReference type="GO" id="GO:0005737">
    <property type="term" value="C:cytoplasm"/>
    <property type="evidence" value="ECO:0007669"/>
    <property type="project" value="UniProtKB-SubCell"/>
</dbReference>
<evidence type="ECO:0000313" key="13">
    <source>
        <dbReference type="EMBL" id="KAG9394901.1"/>
    </source>
</evidence>
<keyword evidence="7" id="KW-0862">Zinc</keyword>
<evidence type="ECO:0000256" key="6">
    <source>
        <dbReference type="ARBA" id="ARBA00022771"/>
    </source>
</evidence>
<dbReference type="InterPro" id="IPR022755">
    <property type="entry name" value="Znf_C2H2_jaz"/>
</dbReference>
<dbReference type="InterPro" id="IPR013087">
    <property type="entry name" value="Znf_C2H2_type"/>
</dbReference>
<feature type="region of interest" description="Disordered" evidence="11">
    <location>
        <begin position="1"/>
        <end position="23"/>
    </location>
</feature>
<dbReference type="Proteomes" id="UP000717585">
    <property type="component" value="Unassembled WGS sequence"/>
</dbReference>
<evidence type="ECO:0000256" key="9">
    <source>
        <dbReference type="ARBA" id="ARBA00038064"/>
    </source>
</evidence>
<evidence type="ECO:0000256" key="8">
    <source>
        <dbReference type="ARBA" id="ARBA00023242"/>
    </source>
</evidence>
<keyword evidence="5" id="KW-0479">Metal-binding</keyword>
<keyword evidence="14" id="KW-1185">Reference proteome</keyword>
<dbReference type="PROSITE" id="PS00028">
    <property type="entry name" value="ZINC_FINGER_C2H2_1"/>
    <property type="match status" value="1"/>
</dbReference>